<dbReference type="Proteomes" id="UP000499080">
    <property type="component" value="Unassembled WGS sequence"/>
</dbReference>
<organism evidence="3 4">
    <name type="scientific">Araneus ventricosus</name>
    <name type="common">Orbweaver spider</name>
    <name type="synonym">Epeira ventricosa</name>
    <dbReference type="NCBI Taxonomy" id="182803"/>
    <lineage>
        <taxon>Eukaryota</taxon>
        <taxon>Metazoa</taxon>
        <taxon>Ecdysozoa</taxon>
        <taxon>Arthropoda</taxon>
        <taxon>Chelicerata</taxon>
        <taxon>Arachnida</taxon>
        <taxon>Araneae</taxon>
        <taxon>Araneomorphae</taxon>
        <taxon>Entelegynae</taxon>
        <taxon>Araneoidea</taxon>
        <taxon>Araneidae</taxon>
        <taxon>Araneus</taxon>
    </lineage>
</organism>
<evidence type="ECO:0000259" key="2">
    <source>
        <dbReference type="Pfam" id="PF13843"/>
    </source>
</evidence>
<proteinExistence type="predicted"/>
<dbReference type="Pfam" id="PF13843">
    <property type="entry name" value="DDE_Tnp_1_7"/>
    <property type="match status" value="1"/>
</dbReference>
<gene>
    <name evidence="3" type="ORF">AVEN_94710_1</name>
</gene>
<dbReference type="OrthoDB" id="6619166at2759"/>
<feature type="region of interest" description="Disordered" evidence="1">
    <location>
        <begin position="81"/>
        <end position="100"/>
    </location>
</feature>
<sequence length="259" mass="29298">MLRKEQTKCESCTIDEGGPLGPVYKSKLQTTVSCIHPLVLTSFMAFRHFISGSFASMDFSDDEDSDSVKKIHYWNSSDSFKSSESELEDDDNTNISDPTASCEWSANIEELPTIDFTAKPGLDANNTSLSLHSELNFLNLLFTESMIEKIAEETNLYAKKICEVYPNASSTSAFVPPKMFDDVKISEMYVFLGLVILMSVIRKPSMKLYFSTDALVSTPFFNSAMTRDRFLDIMRYFYFTTSSSTKKLETMNPVLECLR</sequence>
<protein>
    <recommendedName>
        <fullName evidence="2">PiggyBac transposable element-derived protein domain-containing protein</fullName>
    </recommendedName>
</protein>
<evidence type="ECO:0000256" key="1">
    <source>
        <dbReference type="SAM" id="MobiDB-lite"/>
    </source>
</evidence>
<dbReference type="AlphaFoldDB" id="A0A4Y2CLW0"/>
<reference evidence="3 4" key="1">
    <citation type="journal article" date="2019" name="Sci. Rep.">
        <title>Orb-weaving spider Araneus ventricosus genome elucidates the spidroin gene catalogue.</title>
        <authorList>
            <person name="Kono N."/>
            <person name="Nakamura H."/>
            <person name="Ohtoshi R."/>
            <person name="Moran D.A.P."/>
            <person name="Shinohara A."/>
            <person name="Yoshida Y."/>
            <person name="Fujiwara M."/>
            <person name="Mori M."/>
            <person name="Tomita M."/>
            <person name="Arakawa K."/>
        </authorList>
    </citation>
    <scope>NUCLEOTIDE SEQUENCE [LARGE SCALE GENOMIC DNA]</scope>
</reference>
<evidence type="ECO:0000313" key="4">
    <source>
        <dbReference type="Proteomes" id="UP000499080"/>
    </source>
</evidence>
<dbReference type="InterPro" id="IPR029526">
    <property type="entry name" value="PGBD"/>
</dbReference>
<name>A0A4Y2CLW0_ARAVE</name>
<dbReference type="PANTHER" id="PTHR46599:SF3">
    <property type="entry name" value="PIGGYBAC TRANSPOSABLE ELEMENT-DERIVED PROTEIN 4"/>
    <property type="match status" value="1"/>
</dbReference>
<evidence type="ECO:0000313" key="3">
    <source>
        <dbReference type="EMBL" id="GBM05401.1"/>
    </source>
</evidence>
<dbReference type="EMBL" id="BGPR01000215">
    <property type="protein sequence ID" value="GBM05401.1"/>
    <property type="molecule type" value="Genomic_DNA"/>
</dbReference>
<keyword evidence="4" id="KW-1185">Reference proteome</keyword>
<accession>A0A4Y2CLW0</accession>
<feature type="domain" description="PiggyBac transposable element-derived protein" evidence="2">
    <location>
        <begin position="136"/>
        <end position="255"/>
    </location>
</feature>
<dbReference type="PANTHER" id="PTHR46599">
    <property type="entry name" value="PIGGYBAC TRANSPOSABLE ELEMENT-DERIVED PROTEIN 4"/>
    <property type="match status" value="1"/>
</dbReference>
<comment type="caution">
    <text evidence="3">The sequence shown here is derived from an EMBL/GenBank/DDBJ whole genome shotgun (WGS) entry which is preliminary data.</text>
</comment>